<dbReference type="InterPro" id="IPR020904">
    <property type="entry name" value="Sc_DH/Rdtase_CS"/>
</dbReference>
<dbReference type="PRINTS" id="PR00081">
    <property type="entry name" value="GDHRDH"/>
</dbReference>
<dbReference type="GO" id="GO:0050664">
    <property type="term" value="F:oxidoreductase activity, acting on NAD(P)H, oxygen as acceptor"/>
    <property type="evidence" value="ECO:0007669"/>
    <property type="project" value="TreeGrafter"/>
</dbReference>
<evidence type="ECO:0000256" key="1">
    <source>
        <dbReference type="ARBA" id="ARBA00006484"/>
    </source>
</evidence>
<protein>
    <recommendedName>
        <fullName evidence="6">Short-chain dehydrogenase</fullName>
    </recommendedName>
</protein>
<dbReference type="SUPFAM" id="SSF51735">
    <property type="entry name" value="NAD(P)-binding Rossmann-fold domains"/>
    <property type="match status" value="1"/>
</dbReference>
<comment type="similarity">
    <text evidence="1">Belongs to the short-chain dehydrogenases/reductases (SDR) family.</text>
</comment>
<comment type="caution">
    <text evidence="4">The sequence shown here is derived from an EMBL/GenBank/DDBJ whole genome shotgun (WGS) entry which is preliminary data.</text>
</comment>
<accession>A0A1J9QJ59</accession>
<evidence type="ECO:0000313" key="5">
    <source>
        <dbReference type="Proteomes" id="UP000182235"/>
    </source>
</evidence>
<keyword evidence="5" id="KW-1185">Reference proteome</keyword>
<dbReference type="FunFam" id="3.40.50.720:FF:000281">
    <property type="entry name" value="Uncharacterized oxidoreductase YIR035C"/>
    <property type="match status" value="1"/>
</dbReference>
<evidence type="ECO:0008006" key="6">
    <source>
        <dbReference type="Google" id="ProtNLM"/>
    </source>
</evidence>
<dbReference type="InterPro" id="IPR036291">
    <property type="entry name" value="NAD(P)-bd_dom_sf"/>
</dbReference>
<dbReference type="AlphaFoldDB" id="A0A1J9QJ59"/>
<dbReference type="PANTHER" id="PTHR43008">
    <property type="entry name" value="BENZIL REDUCTASE"/>
    <property type="match status" value="1"/>
</dbReference>
<evidence type="ECO:0000256" key="3">
    <source>
        <dbReference type="ARBA" id="ARBA00023002"/>
    </source>
</evidence>
<dbReference type="EMBL" id="LGRN01000167">
    <property type="protein sequence ID" value="OJD15245.1"/>
    <property type="molecule type" value="Genomic_DNA"/>
</dbReference>
<reference evidence="4 5" key="1">
    <citation type="submission" date="2015-07" db="EMBL/GenBank/DDBJ databases">
        <title>Emmonsia species relationships and genome sequence.</title>
        <authorList>
            <consortium name="The Broad Institute Genomics Platform"/>
            <person name="Cuomo C.A."/>
            <person name="Munoz J.F."/>
            <person name="Imamovic A."/>
            <person name="Priest M.E."/>
            <person name="Young S."/>
            <person name="Clay O.K."/>
            <person name="McEwen J.G."/>
        </authorList>
    </citation>
    <scope>NUCLEOTIDE SEQUENCE [LARGE SCALE GENOMIC DNA]</scope>
    <source>
        <strain evidence="4 5">UAMH 9510</strain>
    </source>
</reference>
<evidence type="ECO:0000313" key="4">
    <source>
        <dbReference type="EMBL" id="OJD15245.1"/>
    </source>
</evidence>
<dbReference type="PROSITE" id="PS00061">
    <property type="entry name" value="ADH_SHORT"/>
    <property type="match status" value="1"/>
</dbReference>
<sequence length="262" mass="28654">MSSKTIILTGASRGIGLSVAHYLLRLPASHNLVLLARTQQPLQQLQEQYGANRVEILTGDFAASYSSSTWSPLLPERAVEVALKRFGRLDGLVVNHGTLGPVTRLADCELEEWREGIEVNLISVLGLLKCAIPHLRNSHGKIIFTSSGAATSATTGWGLYGSTKAALNHINMTVALEEPDITSLSIRPGMVDTQMQEQLREKHMDVLGPVEGKRFLDAHREGKLLKPEQPGHVIAKLVLDAPRELSGKFLTWNVPELAAFQE</sequence>
<dbReference type="PANTHER" id="PTHR43008:SF8">
    <property type="entry name" value="BENZIL REDUCTASE ((S)-BENZOIN FORMING) IRC24"/>
    <property type="match status" value="1"/>
</dbReference>
<keyword evidence="2" id="KW-0521">NADP</keyword>
<evidence type="ECO:0000256" key="2">
    <source>
        <dbReference type="ARBA" id="ARBA00022857"/>
    </source>
</evidence>
<dbReference type="OrthoDB" id="153074at2759"/>
<dbReference type="Gene3D" id="3.40.50.720">
    <property type="entry name" value="NAD(P)-binding Rossmann-like Domain"/>
    <property type="match status" value="1"/>
</dbReference>
<organism evidence="4 5">
    <name type="scientific">Emergomyces pasteurianus Ep9510</name>
    <dbReference type="NCBI Taxonomy" id="1447872"/>
    <lineage>
        <taxon>Eukaryota</taxon>
        <taxon>Fungi</taxon>
        <taxon>Dikarya</taxon>
        <taxon>Ascomycota</taxon>
        <taxon>Pezizomycotina</taxon>
        <taxon>Eurotiomycetes</taxon>
        <taxon>Eurotiomycetidae</taxon>
        <taxon>Onygenales</taxon>
        <taxon>Ajellomycetaceae</taxon>
        <taxon>Emergomyces</taxon>
    </lineage>
</organism>
<name>A0A1J9QJ59_9EURO</name>
<dbReference type="Pfam" id="PF00106">
    <property type="entry name" value="adh_short"/>
    <property type="match status" value="1"/>
</dbReference>
<proteinExistence type="inferred from homology"/>
<dbReference type="InterPro" id="IPR002347">
    <property type="entry name" value="SDR_fam"/>
</dbReference>
<dbReference type="STRING" id="1447872.A0A1J9QJ59"/>
<dbReference type="VEuPathDB" id="FungiDB:AJ78_04467"/>
<gene>
    <name evidence="4" type="ORF">AJ78_04467</name>
</gene>
<dbReference type="Proteomes" id="UP000182235">
    <property type="component" value="Unassembled WGS sequence"/>
</dbReference>
<keyword evidence="3" id="KW-0560">Oxidoreductase</keyword>